<dbReference type="Gene3D" id="3.40.50.10860">
    <property type="entry name" value="Leucine Dehydrogenase, chain A, domain 1"/>
    <property type="match status" value="1"/>
</dbReference>
<dbReference type="InterPro" id="IPR020867">
    <property type="entry name" value="THF_DH/CycHdrlase_CS"/>
</dbReference>
<evidence type="ECO:0000256" key="11">
    <source>
        <dbReference type="ARBA" id="ARBA00036357"/>
    </source>
</evidence>
<evidence type="ECO:0000259" key="13">
    <source>
        <dbReference type="Pfam" id="PF00763"/>
    </source>
</evidence>
<dbReference type="InterPro" id="IPR020631">
    <property type="entry name" value="THF_DH/CycHdrlase_NAD-bd_dom"/>
</dbReference>
<dbReference type="InterPro" id="IPR046346">
    <property type="entry name" value="Aminoacid_DH-like_N_sf"/>
</dbReference>
<reference evidence="15" key="2">
    <citation type="submission" date="2004-02" db="EMBL/GenBank/DDBJ databases">
        <authorList>
            <consortium name="Genoscope"/>
            <consortium name="Whitehead Institute Centre for Genome Research"/>
        </authorList>
    </citation>
    <scope>NUCLEOTIDE SEQUENCE</scope>
</reference>
<keyword evidence="10" id="KW-0511">Multifunctional enzyme</keyword>
<protein>
    <recommendedName>
        <fullName evidence="5">C-1-tetrahydrofolate synthase, cytoplasmic</fullName>
        <ecNumber evidence="4">1.5.1.5</ecNumber>
        <ecNumber evidence="3">3.5.4.9</ecNumber>
    </recommendedName>
</protein>
<dbReference type="InterPro" id="IPR036291">
    <property type="entry name" value="NAD(P)-bd_dom_sf"/>
</dbReference>
<dbReference type="CDD" id="cd01080">
    <property type="entry name" value="NAD_bind_m-THF_DH_Cyclohyd"/>
    <property type="match status" value="1"/>
</dbReference>
<sequence length="348" mass="37430">MLSSAAAALRLGAPACPLSRRCLATIISGNKTSRLLRDRLKADVEEMKSLFSGFRPALVILQPWAELLGQKLLRLLVLTSVFLVTLLQVGDRDDSNLYISAKMKAAAEIGIDAKHVRLPSSATQEEVLLNILSINEDQSVHGLIVQLPLDSVHHIDSECITNTVSADKDVDGLSCINAGRLSRGDLDACFLPCTPSGCLELIRQTGVSLEGKQAVVIGRSKIVGAPMHDLLLWNHATVTTCHSKTPDLPEQVGRADILVVGAGRAEMVRGEWLKEGAVVIDCGINQVPDCTRASGKRVVGDVHYASAHQRAGFITPVPGGVGPMTVAMLMQNTVRSAQRYLSKTHRSR</sequence>
<gene>
    <name evidence="15" type="ORF">GSTENG00008408001</name>
</gene>
<dbReference type="HAMAP" id="MF_01576">
    <property type="entry name" value="THF_DHG_CYH"/>
    <property type="match status" value="1"/>
</dbReference>
<accession>Q4T2B9</accession>
<dbReference type="GO" id="GO:0005829">
    <property type="term" value="C:cytosol"/>
    <property type="evidence" value="ECO:0007669"/>
    <property type="project" value="TreeGrafter"/>
</dbReference>
<dbReference type="AlphaFoldDB" id="Q4T2B9"/>
<dbReference type="FunFam" id="3.40.50.720:FF:000006">
    <property type="entry name" value="Bifunctional protein FolD"/>
    <property type="match status" value="1"/>
</dbReference>
<dbReference type="GO" id="GO:0004477">
    <property type="term" value="F:methenyltetrahydrofolate cyclohydrolase activity"/>
    <property type="evidence" value="ECO:0007669"/>
    <property type="project" value="UniProtKB-EC"/>
</dbReference>
<comment type="catalytic activity">
    <reaction evidence="11">
        <text>(6R)-5,10-methenyltetrahydrofolate + H2O = (6R)-10-formyltetrahydrofolate + H(+)</text>
        <dbReference type="Rhea" id="RHEA:23700"/>
        <dbReference type="ChEBI" id="CHEBI:15377"/>
        <dbReference type="ChEBI" id="CHEBI:15378"/>
        <dbReference type="ChEBI" id="CHEBI:57455"/>
        <dbReference type="ChEBI" id="CHEBI:195366"/>
        <dbReference type="EC" id="3.5.4.9"/>
    </reaction>
</comment>
<evidence type="ECO:0000256" key="3">
    <source>
        <dbReference type="ARBA" id="ARBA00012776"/>
    </source>
</evidence>
<dbReference type="InterPro" id="IPR000672">
    <property type="entry name" value="THF_DH/CycHdrlase"/>
</dbReference>
<dbReference type="EC" id="1.5.1.5" evidence="4"/>
<dbReference type="EC" id="3.5.4.9" evidence="3"/>
<comment type="subunit">
    <text evidence="2">Homodimer.</text>
</comment>
<dbReference type="PROSITE" id="PS00767">
    <property type="entry name" value="THF_DHG_CYH_2"/>
    <property type="match status" value="1"/>
</dbReference>
<comment type="caution">
    <text evidence="15">The sequence shown here is derived from an EMBL/GenBank/DDBJ whole genome shotgun (WGS) entry which is preliminary data.</text>
</comment>
<dbReference type="GO" id="GO:0004329">
    <property type="term" value="F:formate-tetrahydrofolate ligase activity"/>
    <property type="evidence" value="ECO:0007669"/>
    <property type="project" value="UniProtKB-EC"/>
</dbReference>
<evidence type="ECO:0000313" key="15">
    <source>
        <dbReference type="EMBL" id="CAF92963.1"/>
    </source>
</evidence>
<dbReference type="GO" id="GO:0035999">
    <property type="term" value="P:tetrahydrofolate interconversion"/>
    <property type="evidence" value="ECO:0007669"/>
    <property type="project" value="TreeGrafter"/>
</dbReference>
<evidence type="ECO:0000256" key="12">
    <source>
        <dbReference type="ARBA" id="ARBA00049033"/>
    </source>
</evidence>
<comment type="catalytic activity">
    <reaction evidence="12">
        <text>(6S)-5,6,7,8-tetrahydrofolate + formate + ATP = (6R)-10-formyltetrahydrofolate + ADP + phosphate</text>
        <dbReference type="Rhea" id="RHEA:20221"/>
        <dbReference type="ChEBI" id="CHEBI:15740"/>
        <dbReference type="ChEBI" id="CHEBI:30616"/>
        <dbReference type="ChEBI" id="CHEBI:43474"/>
        <dbReference type="ChEBI" id="CHEBI:57453"/>
        <dbReference type="ChEBI" id="CHEBI:195366"/>
        <dbReference type="ChEBI" id="CHEBI:456216"/>
        <dbReference type="EC" id="6.3.4.3"/>
    </reaction>
</comment>
<reference evidence="15" key="1">
    <citation type="journal article" date="2004" name="Nature">
        <title>Genome duplication in the teleost fish Tetraodon nigroviridis reveals the early vertebrate proto-karyotype.</title>
        <authorList>
            <person name="Jaillon O."/>
            <person name="Aury J.-M."/>
            <person name="Brunet F."/>
            <person name="Petit J.-L."/>
            <person name="Stange-Thomann N."/>
            <person name="Mauceli E."/>
            <person name="Bouneau L."/>
            <person name="Fischer C."/>
            <person name="Ozouf-Costaz C."/>
            <person name="Bernot A."/>
            <person name="Nicaud S."/>
            <person name="Jaffe D."/>
            <person name="Fisher S."/>
            <person name="Lutfalla G."/>
            <person name="Dossat C."/>
            <person name="Segurens B."/>
            <person name="Dasilva C."/>
            <person name="Salanoubat M."/>
            <person name="Levy M."/>
            <person name="Boudet N."/>
            <person name="Castellano S."/>
            <person name="Anthouard V."/>
            <person name="Jubin C."/>
            <person name="Castelli V."/>
            <person name="Katinka M."/>
            <person name="Vacherie B."/>
            <person name="Biemont C."/>
            <person name="Skalli Z."/>
            <person name="Cattolico L."/>
            <person name="Poulain J."/>
            <person name="De Berardinis V."/>
            <person name="Cruaud C."/>
            <person name="Duprat S."/>
            <person name="Brottier P."/>
            <person name="Coutanceau J.-P."/>
            <person name="Gouzy J."/>
            <person name="Parra G."/>
            <person name="Lardier G."/>
            <person name="Chapple C."/>
            <person name="McKernan K.J."/>
            <person name="McEwan P."/>
            <person name="Bosak S."/>
            <person name="Kellis M."/>
            <person name="Volff J.-N."/>
            <person name="Guigo R."/>
            <person name="Zody M.C."/>
            <person name="Mesirov J."/>
            <person name="Lindblad-Toh K."/>
            <person name="Birren B."/>
            <person name="Nusbaum C."/>
            <person name="Kahn D."/>
            <person name="Robinson-Rechavi M."/>
            <person name="Laudet V."/>
            <person name="Schachter V."/>
            <person name="Quetier F."/>
            <person name="Saurin W."/>
            <person name="Scarpelli C."/>
            <person name="Wincker P."/>
            <person name="Lander E.S."/>
            <person name="Weissenbach J."/>
            <person name="Roest Crollius H."/>
        </authorList>
    </citation>
    <scope>NUCLEOTIDE SEQUENCE [LARGE SCALE GENOMIC DNA]</scope>
</reference>
<evidence type="ECO:0000256" key="1">
    <source>
        <dbReference type="ARBA" id="ARBA00004777"/>
    </source>
</evidence>
<evidence type="ECO:0000256" key="8">
    <source>
        <dbReference type="ARBA" id="ARBA00022857"/>
    </source>
</evidence>
<dbReference type="PANTHER" id="PTHR48099:SF1">
    <property type="entry name" value="C-1-TETRAHYDROFOLATE SYNTHASE, CYTOPLASMIC"/>
    <property type="match status" value="1"/>
</dbReference>
<dbReference type="KEGG" id="tng:GSTEN00008408G001"/>
<dbReference type="InterPro" id="IPR020630">
    <property type="entry name" value="THF_DH/CycHdrlase_cat_dom"/>
</dbReference>
<evidence type="ECO:0000256" key="10">
    <source>
        <dbReference type="ARBA" id="ARBA00023268"/>
    </source>
</evidence>
<dbReference type="PANTHER" id="PTHR48099">
    <property type="entry name" value="C-1-TETRAHYDROFOLATE SYNTHASE, CYTOPLASMIC-RELATED"/>
    <property type="match status" value="1"/>
</dbReference>
<feature type="domain" description="Tetrahydrofolate dehydrogenase/cyclohydrolase catalytic" evidence="13">
    <location>
        <begin position="85"/>
        <end position="171"/>
    </location>
</feature>
<organism evidence="15">
    <name type="scientific">Tetraodon nigroviridis</name>
    <name type="common">Spotted green pufferfish</name>
    <name type="synonym">Chelonodon nigroviridis</name>
    <dbReference type="NCBI Taxonomy" id="99883"/>
    <lineage>
        <taxon>Eukaryota</taxon>
        <taxon>Metazoa</taxon>
        <taxon>Chordata</taxon>
        <taxon>Craniata</taxon>
        <taxon>Vertebrata</taxon>
        <taxon>Euteleostomi</taxon>
        <taxon>Actinopterygii</taxon>
        <taxon>Neopterygii</taxon>
        <taxon>Teleostei</taxon>
        <taxon>Neoteleostei</taxon>
        <taxon>Acanthomorphata</taxon>
        <taxon>Eupercaria</taxon>
        <taxon>Tetraodontiformes</taxon>
        <taxon>Tetradontoidea</taxon>
        <taxon>Tetraodontidae</taxon>
        <taxon>Tetraodon</taxon>
    </lineage>
</organism>
<evidence type="ECO:0000256" key="4">
    <source>
        <dbReference type="ARBA" id="ARBA00012859"/>
    </source>
</evidence>
<keyword evidence="9" id="KW-0560">Oxidoreductase</keyword>
<comment type="pathway">
    <text evidence="1">One-carbon metabolism; tetrahydrofolate interconversion.</text>
</comment>
<keyword evidence="6" id="KW-0554">One-carbon metabolism</keyword>
<dbReference type="Pfam" id="PF02882">
    <property type="entry name" value="THF_DHG_CYH_C"/>
    <property type="match status" value="1"/>
</dbReference>
<dbReference type="EMBL" id="CAAE01010300">
    <property type="protein sequence ID" value="CAF92963.1"/>
    <property type="molecule type" value="Genomic_DNA"/>
</dbReference>
<evidence type="ECO:0000256" key="5">
    <source>
        <dbReference type="ARBA" id="ARBA00017592"/>
    </source>
</evidence>
<evidence type="ECO:0000259" key="14">
    <source>
        <dbReference type="Pfam" id="PF02882"/>
    </source>
</evidence>
<feature type="domain" description="Tetrahydrofolate dehydrogenase/cyclohydrolase NAD(P)-binding" evidence="14">
    <location>
        <begin position="192"/>
        <end position="339"/>
    </location>
</feature>
<name>Q4T2B9_TETNG</name>
<dbReference type="GO" id="GO:0004488">
    <property type="term" value="F:methylenetetrahydrofolate dehydrogenase (NADP+) activity"/>
    <property type="evidence" value="ECO:0007669"/>
    <property type="project" value="UniProtKB-EC"/>
</dbReference>
<dbReference type="FunFam" id="3.40.50.10860:FF:000005">
    <property type="entry name" value="C-1-tetrahydrofolate synthase, cytoplasmic, putative"/>
    <property type="match status" value="1"/>
</dbReference>
<keyword evidence="7" id="KW-0378">Hydrolase</keyword>
<dbReference type="OrthoDB" id="1845775at2759"/>
<dbReference type="Pfam" id="PF00763">
    <property type="entry name" value="THF_DHG_CYH"/>
    <property type="match status" value="1"/>
</dbReference>
<dbReference type="SUPFAM" id="SSF51735">
    <property type="entry name" value="NAD(P)-binding Rossmann-fold domains"/>
    <property type="match status" value="1"/>
</dbReference>
<evidence type="ECO:0000256" key="9">
    <source>
        <dbReference type="ARBA" id="ARBA00023002"/>
    </source>
</evidence>
<dbReference type="SUPFAM" id="SSF53223">
    <property type="entry name" value="Aminoacid dehydrogenase-like, N-terminal domain"/>
    <property type="match status" value="1"/>
</dbReference>
<dbReference type="PRINTS" id="PR00085">
    <property type="entry name" value="THFDHDRGNASE"/>
</dbReference>
<proteinExistence type="inferred from homology"/>
<evidence type="ECO:0000256" key="2">
    <source>
        <dbReference type="ARBA" id="ARBA00011738"/>
    </source>
</evidence>
<evidence type="ECO:0000256" key="7">
    <source>
        <dbReference type="ARBA" id="ARBA00022801"/>
    </source>
</evidence>
<evidence type="ECO:0000256" key="6">
    <source>
        <dbReference type="ARBA" id="ARBA00022563"/>
    </source>
</evidence>
<keyword evidence="8" id="KW-0521">NADP</keyword>
<dbReference type="PROSITE" id="PS00766">
    <property type="entry name" value="THF_DHG_CYH_1"/>
    <property type="match status" value="1"/>
</dbReference>
<dbReference type="Gene3D" id="3.40.50.720">
    <property type="entry name" value="NAD(P)-binding Rossmann-like Domain"/>
    <property type="match status" value="1"/>
</dbReference>